<comment type="similarity">
    <text evidence="1">Belongs to the transposase 8 family.</text>
</comment>
<dbReference type="GO" id="GO:0004803">
    <property type="term" value="F:transposase activity"/>
    <property type="evidence" value="ECO:0007669"/>
    <property type="project" value="InterPro"/>
</dbReference>
<evidence type="ECO:0000313" key="4">
    <source>
        <dbReference type="Proteomes" id="UP000036955"/>
    </source>
</evidence>
<gene>
    <name evidence="3" type="ORF">ACS77_24905</name>
</gene>
<sequence>MRKSYSREFKLKAASMVLDEGQAIPEVCASLDIGPTALRRWVDQVREERLGSTPVGAKAITAEQREIQQLKALLRQKDLDIEILKKASALLLLDSKDHSR</sequence>
<dbReference type="EMBL" id="LFQK01000055">
    <property type="protein sequence ID" value="KNH20201.1"/>
    <property type="molecule type" value="Genomic_DNA"/>
</dbReference>
<dbReference type="Pfam" id="PF01527">
    <property type="entry name" value="HTH_Tnp_1"/>
    <property type="match status" value="1"/>
</dbReference>
<dbReference type="InterPro" id="IPR009057">
    <property type="entry name" value="Homeodomain-like_sf"/>
</dbReference>
<dbReference type="GO" id="GO:0003677">
    <property type="term" value="F:DNA binding"/>
    <property type="evidence" value="ECO:0007669"/>
    <property type="project" value="InterPro"/>
</dbReference>
<evidence type="ECO:0000256" key="2">
    <source>
        <dbReference type="SAM" id="Coils"/>
    </source>
</evidence>
<feature type="coiled-coil region" evidence="2">
    <location>
        <begin position="60"/>
        <end position="87"/>
    </location>
</feature>
<dbReference type="GO" id="GO:0006313">
    <property type="term" value="P:DNA transposition"/>
    <property type="evidence" value="ECO:0007669"/>
    <property type="project" value="InterPro"/>
</dbReference>
<dbReference type="SUPFAM" id="SSF46689">
    <property type="entry name" value="Homeodomain-like"/>
    <property type="match status" value="1"/>
</dbReference>
<evidence type="ECO:0000313" key="3">
    <source>
        <dbReference type="EMBL" id="KNH20201.1"/>
    </source>
</evidence>
<dbReference type="AlphaFoldDB" id="A0A0L1LVN6"/>
<dbReference type="Proteomes" id="UP000036955">
    <property type="component" value="Unassembled WGS sequence"/>
</dbReference>
<dbReference type="Gene3D" id="1.10.10.60">
    <property type="entry name" value="Homeodomain-like"/>
    <property type="match status" value="1"/>
</dbReference>
<proteinExistence type="inferred from homology"/>
<protein>
    <submittedName>
        <fullName evidence="3">Transposase</fullName>
    </submittedName>
</protein>
<accession>A0A0L1LVN6</accession>
<dbReference type="InterPro" id="IPR002514">
    <property type="entry name" value="Transposase_8"/>
</dbReference>
<comment type="caution">
    <text evidence="3">The sequence shown here is derived from an EMBL/GenBank/DDBJ whole genome shotgun (WGS) entry which is preliminary data.</text>
</comment>
<organism evidence="3 4">
    <name type="scientific">Pseudomonas syringae</name>
    <dbReference type="NCBI Taxonomy" id="317"/>
    <lineage>
        <taxon>Bacteria</taxon>
        <taxon>Pseudomonadati</taxon>
        <taxon>Pseudomonadota</taxon>
        <taxon>Gammaproteobacteria</taxon>
        <taxon>Pseudomonadales</taxon>
        <taxon>Pseudomonadaceae</taxon>
        <taxon>Pseudomonas</taxon>
    </lineage>
</organism>
<evidence type="ECO:0000256" key="1">
    <source>
        <dbReference type="ARBA" id="ARBA00009964"/>
    </source>
</evidence>
<reference evidence="3 4" key="1">
    <citation type="submission" date="2015-06" db="EMBL/GenBank/DDBJ databases">
        <authorList>
            <person name="Hoefler B.C."/>
            <person name="Straight P.D."/>
        </authorList>
    </citation>
    <scope>NUCLEOTIDE SEQUENCE [LARGE SCALE GENOMIC DNA]</scope>
    <source>
        <strain evidence="3 4">Riq4</strain>
    </source>
</reference>
<keyword evidence="2" id="KW-0175">Coiled coil</keyword>
<name>A0A0L1LVN6_PSESX</name>
<dbReference type="PATRIC" id="fig|317.197.peg.5010"/>